<accession>A0ACB8R4W0</accession>
<proteinExistence type="predicted"/>
<name>A0ACB8R4W0_9AGAM</name>
<protein>
    <submittedName>
        <fullName evidence="1">FAD-linked oxidoreductase</fullName>
    </submittedName>
</protein>
<reference evidence="1" key="2">
    <citation type="journal article" date="2022" name="New Phytol.">
        <title>Evolutionary transition to the ectomycorrhizal habit in the genomes of a hyperdiverse lineage of mushroom-forming fungi.</title>
        <authorList>
            <person name="Looney B."/>
            <person name="Miyauchi S."/>
            <person name="Morin E."/>
            <person name="Drula E."/>
            <person name="Courty P.E."/>
            <person name="Kohler A."/>
            <person name="Kuo A."/>
            <person name="LaButti K."/>
            <person name="Pangilinan J."/>
            <person name="Lipzen A."/>
            <person name="Riley R."/>
            <person name="Andreopoulos W."/>
            <person name="He G."/>
            <person name="Johnson J."/>
            <person name="Nolan M."/>
            <person name="Tritt A."/>
            <person name="Barry K.W."/>
            <person name="Grigoriev I.V."/>
            <person name="Nagy L.G."/>
            <person name="Hibbett D."/>
            <person name="Henrissat B."/>
            <person name="Matheny P.B."/>
            <person name="Labbe J."/>
            <person name="Martin F.M."/>
        </authorList>
    </citation>
    <scope>NUCLEOTIDE SEQUENCE</scope>
    <source>
        <strain evidence="1">FP105234-sp</strain>
    </source>
</reference>
<keyword evidence="2" id="KW-1185">Reference proteome</keyword>
<sequence length="553" mass="61451">MLHLARRVPPFSLPARPIRFLATGSTRPLSRTTTRRVRLVSGGVIGGSLLVGYGFSAVYADVAPPARTREHERSPVPLIKLIRSYVVYTMCSVPALVDYSPSILEFLTSIPGIKQITEAFVRVTFFGHFVGGDTAQACVPLLRELRTENKGALLAYSVEVDEHEAAGKERKIREPVHKRIVQEMLRSIDVAADFEDQYAPAAGASAGRRTWVAIKLSALLPDAEALRHFSAHLLQFPPYHSPSVPFPGSPQRTDLDVLASGKTAHGSPLMPQDLVDLKDLYADLRRICMRAKERNVRVIIDAEYTWYQPAIDSLSLALMREFNALPEPSWWSFKRPALPPLVYVTFQAYLRRTPEYLLRSLQDAQSGNYALGIKLVRGAYHEQEALVHPHPPALSPAPHPPVWATKPETDRCYDASARALVLALRTTPAHVGVLFGTHNRSSCGVILDELVRQGLARREIEGDAEVVRVREDVAERATIAQLYGMSDALTNHLVETTRSSAPFVIKYVPYGALSEVMPYLSRRAIENKSVLGNGQAAEERKQVWAQIRKRLLG</sequence>
<reference evidence="1" key="1">
    <citation type="submission" date="2021-02" db="EMBL/GenBank/DDBJ databases">
        <authorList>
            <consortium name="DOE Joint Genome Institute"/>
            <person name="Ahrendt S."/>
            <person name="Looney B.P."/>
            <person name="Miyauchi S."/>
            <person name="Morin E."/>
            <person name="Drula E."/>
            <person name="Courty P.E."/>
            <person name="Chicoki N."/>
            <person name="Fauchery L."/>
            <person name="Kohler A."/>
            <person name="Kuo A."/>
            <person name="Labutti K."/>
            <person name="Pangilinan J."/>
            <person name="Lipzen A."/>
            <person name="Riley R."/>
            <person name="Andreopoulos W."/>
            <person name="He G."/>
            <person name="Johnson J."/>
            <person name="Barry K.W."/>
            <person name="Grigoriev I.V."/>
            <person name="Nagy L."/>
            <person name="Hibbett D."/>
            <person name="Henrissat B."/>
            <person name="Matheny P.B."/>
            <person name="Labbe J."/>
            <person name="Martin F."/>
        </authorList>
    </citation>
    <scope>NUCLEOTIDE SEQUENCE</scope>
    <source>
        <strain evidence="1">FP105234-sp</strain>
    </source>
</reference>
<comment type="caution">
    <text evidence="1">The sequence shown here is derived from an EMBL/GenBank/DDBJ whole genome shotgun (WGS) entry which is preliminary data.</text>
</comment>
<dbReference type="Proteomes" id="UP000814033">
    <property type="component" value="Unassembled WGS sequence"/>
</dbReference>
<organism evidence="1 2">
    <name type="scientific">Auriscalpium vulgare</name>
    <dbReference type="NCBI Taxonomy" id="40419"/>
    <lineage>
        <taxon>Eukaryota</taxon>
        <taxon>Fungi</taxon>
        <taxon>Dikarya</taxon>
        <taxon>Basidiomycota</taxon>
        <taxon>Agaricomycotina</taxon>
        <taxon>Agaricomycetes</taxon>
        <taxon>Russulales</taxon>
        <taxon>Auriscalpiaceae</taxon>
        <taxon>Auriscalpium</taxon>
    </lineage>
</organism>
<dbReference type="EMBL" id="MU276382">
    <property type="protein sequence ID" value="KAI0038960.1"/>
    <property type="molecule type" value="Genomic_DNA"/>
</dbReference>
<evidence type="ECO:0000313" key="1">
    <source>
        <dbReference type="EMBL" id="KAI0038960.1"/>
    </source>
</evidence>
<gene>
    <name evidence="1" type="ORF">FA95DRAFT_1567425</name>
</gene>
<evidence type="ECO:0000313" key="2">
    <source>
        <dbReference type="Proteomes" id="UP000814033"/>
    </source>
</evidence>